<comment type="caution">
    <text evidence="2">The sequence shown here is derived from an EMBL/GenBank/DDBJ whole genome shotgun (WGS) entry which is preliminary data.</text>
</comment>
<keyword evidence="1" id="KW-0472">Membrane</keyword>
<evidence type="ECO:0000256" key="1">
    <source>
        <dbReference type="SAM" id="Phobius"/>
    </source>
</evidence>
<dbReference type="PaxDb" id="353153-Q4DNF2"/>
<feature type="transmembrane region" description="Helical" evidence="1">
    <location>
        <begin position="112"/>
        <end position="132"/>
    </location>
</feature>
<keyword evidence="1" id="KW-1133">Transmembrane helix</keyword>
<name>Q4DNF2_TRYCC</name>
<reference evidence="2 3" key="1">
    <citation type="journal article" date="2005" name="Science">
        <title>The genome sequence of Trypanosoma cruzi, etiologic agent of Chagas disease.</title>
        <authorList>
            <person name="El-Sayed N.M."/>
            <person name="Myler P.J."/>
            <person name="Bartholomeu D.C."/>
            <person name="Nilsson D."/>
            <person name="Aggarwal G."/>
            <person name="Tran A.N."/>
            <person name="Ghedin E."/>
            <person name="Worthey E.A."/>
            <person name="Delcher A.L."/>
            <person name="Blandin G."/>
            <person name="Westenberger S.J."/>
            <person name="Caler E."/>
            <person name="Cerqueira G.C."/>
            <person name="Branche C."/>
            <person name="Haas B."/>
            <person name="Anupama A."/>
            <person name="Arner E."/>
            <person name="Aslund L."/>
            <person name="Attipoe P."/>
            <person name="Bontempi E."/>
            <person name="Bringaud F."/>
            <person name="Burton P."/>
            <person name="Cadag E."/>
            <person name="Campbell D.A."/>
            <person name="Carrington M."/>
            <person name="Crabtree J."/>
            <person name="Darban H."/>
            <person name="da Silveira J.F."/>
            <person name="de Jong P."/>
            <person name="Edwards K."/>
            <person name="Englund P.T."/>
            <person name="Fazelina G."/>
            <person name="Feldblyum T."/>
            <person name="Ferella M."/>
            <person name="Frasch A.C."/>
            <person name="Gull K."/>
            <person name="Horn D."/>
            <person name="Hou L."/>
            <person name="Huang Y."/>
            <person name="Kindlund E."/>
            <person name="Klingbeil M."/>
            <person name="Kluge S."/>
            <person name="Koo H."/>
            <person name="Lacerda D."/>
            <person name="Levin M.J."/>
            <person name="Lorenzi H."/>
            <person name="Louie T."/>
            <person name="Machado C.R."/>
            <person name="McCulloch R."/>
            <person name="McKenna A."/>
            <person name="Mizuno Y."/>
            <person name="Mottram J.C."/>
            <person name="Nelson S."/>
            <person name="Ochaya S."/>
            <person name="Osoegawa K."/>
            <person name="Pai G."/>
            <person name="Parsons M."/>
            <person name="Pentony M."/>
            <person name="Pettersson U."/>
            <person name="Pop M."/>
            <person name="Ramirez J.L."/>
            <person name="Rinta J."/>
            <person name="Robertson L."/>
            <person name="Salzberg S.L."/>
            <person name="Sanchez D.O."/>
            <person name="Seyler A."/>
            <person name="Sharma R."/>
            <person name="Shetty J."/>
            <person name="Simpson A.J."/>
            <person name="Sisk E."/>
            <person name="Tammi M.T."/>
            <person name="Tarleton R."/>
            <person name="Teixeira S."/>
            <person name="Van Aken S."/>
            <person name="Vogt C."/>
            <person name="Ward P.N."/>
            <person name="Wickstead B."/>
            <person name="Wortman J."/>
            <person name="White O."/>
            <person name="Fraser C.M."/>
            <person name="Stuart K.D."/>
            <person name="Andersson B."/>
        </authorList>
    </citation>
    <scope>NUCLEOTIDE SEQUENCE [LARGE SCALE GENOMIC DNA]</scope>
    <source>
        <strain evidence="2 3">CL Brener</strain>
    </source>
</reference>
<dbReference type="AlphaFoldDB" id="Q4DNF2"/>
<dbReference type="KEGG" id="tcr:508219.160"/>
<dbReference type="EMBL" id="AAHK01000303">
    <property type="protein sequence ID" value="EAN94061.1"/>
    <property type="molecule type" value="Genomic_DNA"/>
</dbReference>
<dbReference type="InParanoid" id="Q4DNF2"/>
<keyword evidence="1" id="KW-0812">Transmembrane</keyword>
<evidence type="ECO:0000313" key="3">
    <source>
        <dbReference type="Proteomes" id="UP000002296"/>
    </source>
</evidence>
<sequence>MSLSGLLLVASATHLRCAFYFVRLSTHSASIFILLCFVFLQAHAHTMHIAVDLNASFVVHAGSCVWLLLPPWAWREGERERAPRVTLLAGVMRAVGCDCCGGPLLFGVCFSAVVPCVGACHLLCACVLGMFFRSVGRLPSVYGGLCEWARADRGQGAWNEGMACGKGNLVWRVFGPDSFGCGGHMHDGCVSA</sequence>
<evidence type="ECO:0000313" key="2">
    <source>
        <dbReference type="EMBL" id="EAN94061.1"/>
    </source>
</evidence>
<protein>
    <submittedName>
        <fullName evidence="2">Uncharacterized protein</fullName>
    </submittedName>
</protein>
<proteinExistence type="predicted"/>
<gene>
    <name evidence="2" type="ORF">Tc00.1047053508219.160</name>
</gene>
<dbReference type="RefSeq" id="XP_815912.1">
    <property type="nucleotide sequence ID" value="XM_810819.1"/>
</dbReference>
<organism evidence="2 3">
    <name type="scientific">Trypanosoma cruzi (strain CL Brener)</name>
    <dbReference type="NCBI Taxonomy" id="353153"/>
    <lineage>
        <taxon>Eukaryota</taxon>
        <taxon>Discoba</taxon>
        <taxon>Euglenozoa</taxon>
        <taxon>Kinetoplastea</taxon>
        <taxon>Metakinetoplastina</taxon>
        <taxon>Trypanosomatida</taxon>
        <taxon>Trypanosomatidae</taxon>
        <taxon>Trypanosoma</taxon>
        <taxon>Schizotrypanum</taxon>
    </lineage>
</organism>
<dbReference type="GeneID" id="3547717"/>
<feature type="transmembrane region" description="Helical" evidence="1">
    <location>
        <begin position="27"/>
        <end position="44"/>
    </location>
</feature>
<accession>Q4DNF2</accession>
<keyword evidence="3" id="KW-1185">Reference proteome</keyword>
<dbReference type="Proteomes" id="UP000002296">
    <property type="component" value="Unassembled WGS sequence"/>
</dbReference>